<dbReference type="GO" id="GO:0000981">
    <property type="term" value="F:DNA-binding transcription factor activity, RNA polymerase II-specific"/>
    <property type="evidence" value="ECO:0007669"/>
    <property type="project" value="InterPro"/>
</dbReference>
<evidence type="ECO:0000259" key="6">
    <source>
        <dbReference type="PROSITE" id="PS50048"/>
    </source>
</evidence>
<dbReference type="PANTHER" id="PTHR31069">
    <property type="entry name" value="OLEATE-ACTIVATED TRANSCRIPTION FACTOR 1-RELATED"/>
    <property type="match status" value="1"/>
</dbReference>
<evidence type="ECO:0000256" key="2">
    <source>
        <dbReference type="ARBA" id="ARBA00023125"/>
    </source>
</evidence>
<keyword evidence="2" id="KW-0238">DNA-binding</keyword>
<dbReference type="InterPro" id="IPR001138">
    <property type="entry name" value="Zn2Cys6_DnaBD"/>
</dbReference>
<dbReference type="GO" id="GO:0008270">
    <property type="term" value="F:zinc ion binding"/>
    <property type="evidence" value="ECO:0007669"/>
    <property type="project" value="InterPro"/>
</dbReference>
<dbReference type="Proteomes" id="UP000292957">
    <property type="component" value="Unassembled WGS sequence"/>
</dbReference>
<keyword evidence="3" id="KW-0804">Transcription</keyword>
<feature type="domain" description="Zn(2)-C6 fungal-type" evidence="6">
    <location>
        <begin position="235"/>
        <end position="265"/>
    </location>
</feature>
<name>A0A4Q9N4T2_9APHY</name>
<proteinExistence type="predicted"/>
<dbReference type="SUPFAM" id="SSF57701">
    <property type="entry name" value="Zn2/Cys6 DNA-binding domain"/>
    <property type="match status" value="1"/>
</dbReference>
<evidence type="ECO:0000256" key="1">
    <source>
        <dbReference type="ARBA" id="ARBA00023015"/>
    </source>
</evidence>
<feature type="compositionally biased region" description="Low complexity" evidence="5">
    <location>
        <begin position="390"/>
        <end position="399"/>
    </location>
</feature>
<dbReference type="PROSITE" id="PS00463">
    <property type="entry name" value="ZN2_CY6_FUNGAL_1"/>
    <property type="match status" value="1"/>
</dbReference>
<dbReference type="EMBL" id="ML143386">
    <property type="protein sequence ID" value="TBU35644.1"/>
    <property type="molecule type" value="Genomic_DNA"/>
</dbReference>
<gene>
    <name evidence="7" type="ORF">BD311DRAFT_707824</name>
</gene>
<protein>
    <recommendedName>
        <fullName evidence="6">Zn(2)-C6 fungal-type domain-containing protein</fullName>
    </recommendedName>
</protein>
<sequence>MQFPLNFLPPDVLATHPLSAFHPRNGHQVQGRKSPAVSAAPKAPGLHPLVYAQQLGWSGIRDDNALQARRQAAASPQVQAAYPQAQAAQVPFASAPPVPPLASTFQTYPFGGFPHRGWGPGSQVYQLPQQAANATMQQDLAVYQTQLLQAALERNLVIPYFVQTQAQTHTEAAAAPPPPPPPPATATADAGPTMSVLDTKDPFVYVHPPPETLTTAQGRKLFKRLPKTRIRIEQACEACRKRKSKCTGERPTCKRCDRQEVECVYIAEHRANKWKRMQNRVPRPMDLDEGYDGDGTGALSPCPPADSSRSSSSVSVSAYSSGTAVDSRAPPQGSGCGSADTLCAPSMFYVPPPLAGSSLPRPSSVGDVQASAQLPSGSFAGGNDAMAGPSSTLRSSVSSQTIASGTSLPPPTLCVTGASSPRSQQPLSNEPNGFLHPQKCRTRIPTPHSTPLATTTDHATRAGDVADVVERLVYLAKEQDLQCRNGPPPLGRGSSSSSSNASGARSGAQTPSDYFALPLPAGSDPPTGLYSKQAARDMLAVPGQAQMARSDSVATGFSQMALSSSSLSSCGASVADSLASGTSGQDWGDDYCSLEYEMYFHSSGLPDSVPSDVSSHR</sequence>
<dbReference type="InterPro" id="IPR050675">
    <property type="entry name" value="OAF3"/>
</dbReference>
<dbReference type="Pfam" id="PF00172">
    <property type="entry name" value="Zn_clus"/>
    <property type="match status" value="1"/>
</dbReference>
<dbReference type="OrthoDB" id="2441642at2759"/>
<evidence type="ECO:0000313" key="7">
    <source>
        <dbReference type="EMBL" id="TBU35644.1"/>
    </source>
</evidence>
<evidence type="ECO:0000256" key="3">
    <source>
        <dbReference type="ARBA" id="ARBA00023163"/>
    </source>
</evidence>
<dbReference type="PANTHER" id="PTHR31069:SF32">
    <property type="entry name" value="ARGININE METABOLISM REGULATION PROTEIN II"/>
    <property type="match status" value="1"/>
</dbReference>
<feature type="compositionally biased region" description="Low complexity" evidence="5">
    <location>
        <begin position="491"/>
        <end position="508"/>
    </location>
</feature>
<reference evidence="7" key="1">
    <citation type="submission" date="2019-01" db="EMBL/GenBank/DDBJ databases">
        <title>Draft genome sequences of three monokaryotic isolates of the white-rot basidiomycete fungus Dichomitus squalens.</title>
        <authorList>
            <consortium name="DOE Joint Genome Institute"/>
            <person name="Lopez S.C."/>
            <person name="Andreopoulos B."/>
            <person name="Pangilinan J."/>
            <person name="Lipzen A."/>
            <person name="Riley R."/>
            <person name="Ahrendt S."/>
            <person name="Ng V."/>
            <person name="Barry K."/>
            <person name="Daum C."/>
            <person name="Grigoriev I.V."/>
            <person name="Hilden K.S."/>
            <person name="Makela M.R."/>
            <person name="de Vries R.P."/>
        </authorList>
    </citation>
    <scope>NUCLEOTIDE SEQUENCE [LARGE SCALE GENOMIC DNA]</scope>
    <source>
        <strain evidence="7">OM18370.1</strain>
    </source>
</reference>
<dbReference type="SMART" id="SM00066">
    <property type="entry name" value="GAL4"/>
    <property type="match status" value="1"/>
</dbReference>
<feature type="compositionally biased region" description="Polar residues" evidence="5">
    <location>
        <begin position="447"/>
        <end position="457"/>
    </location>
</feature>
<dbReference type="Gene3D" id="4.10.240.10">
    <property type="entry name" value="Zn(2)-C6 fungal-type DNA-binding domain"/>
    <property type="match status" value="1"/>
</dbReference>
<feature type="compositionally biased region" description="Pro residues" evidence="5">
    <location>
        <begin position="175"/>
        <end position="184"/>
    </location>
</feature>
<evidence type="ECO:0000256" key="5">
    <source>
        <dbReference type="SAM" id="MobiDB-lite"/>
    </source>
</evidence>
<evidence type="ECO:0000256" key="4">
    <source>
        <dbReference type="ARBA" id="ARBA00023242"/>
    </source>
</evidence>
<dbReference type="GO" id="GO:0003677">
    <property type="term" value="F:DNA binding"/>
    <property type="evidence" value="ECO:0007669"/>
    <property type="project" value="UniProtKB-KW"/>
</dbReference>
<dbReference type="CDD" id="cd00067">
    <property type="entry name" value="GAL4"/>
    <property type="match status" value="1"/>
</dbReference>
<dbReference type="AlphaFoldDB" id="A0A4Q9N4T2"/>
<accession>A0A4Q9N4T2</accession>
<feature type="compositionally biased region" description="Low complexity" evidence="5">
    <location>
        <begin position="305"/>
        <end position="314"/>
    </location>
</feature>
<feature type="region of interest" description="Disordered" evidence="5">
    <location>
        <begin position="169"/>
        <end position="192"/>
    </location>
</feature>
<feature type="region of interest" description="Disordered" evidence="5">
    <location>
        <begin position="281"/>
        <end position="314"/>
    </location>
</feature>
<dbReference type="InterPro" id="IPR036864">
    <property type="entry name" value="Zn2-C6_fun-type_DNA-bd_sf"/>
</dbReference>
<dbReference type="PROSITE" id="PS50048">
    <property type="entry name" value="ZN2_CY6_FUNGAL_2"/>
    <property type="match status" value="1"/>
</dbReference>
<feature type="compositionally biased region" description="Polar residues" evidence="5">
    <location>
        <begin position="417"/>
        <end position="431"/>
    </location>
</feature>
<feature type="region of interest" description="Disordered" evidence="5">
    <location>
        <begin position="480"/>
        <end position="520"/>
    </location>
</feature>
<keyword evidence="4" id="KW-0539">Nucleus</keyword>
<organism evidence="7">
    <name type="scientific">Dichomitus squalens</name>
    <dbReference type="NCBI Taxonomy" id="114155"/>
    <lineage>
        <taxon>Eukaryota</taxon>
        <taxon>Fungi</taxon>
        <taxon>Dikarya</taxon>
        <taxon>Basidiomycota</taxon>
        <taxon>Agaricomycotina</taxon>
        <taxon>Agaricomycetes</taxon>
        <taxon>Polyporales</taxon>
        <taxon>Polyporaceae</taxon>
        <taxon>Dichomitus</taxon>
    </lineage>
</organism>
<feature type="region of interest" description="Disordered" evidence="5">
    <location>
        <begin position="358"/>
        <end position="459"/>
    </location>
</feature>
<keyword evidence="1" id="KW-0805">Transcription regulation</keyword>